<evidence type="ECO:0000256" key="1">
    <source>
        <dbReference type="SAM" id="MobiDB-lite"/>
    </source>
</evidence>
<dbReference type="AlphaFoldDB" id="A0AB34HYR2"/>
<protein>
    <submittedName>
        <fullName evidence="2">Uncharacterized protein</fullName>
    </submittedName>
</protein>
<keyword evidence="3" id="KW-1185">Reference proteome</keyword>
<evidence type="ECO:0000313" key="3">
    <source>
        <dbReference type="Proteomes" id="UP001159641"/>
    </source>
</evidence>
<gene>
    <name evidence="2" type="ORF">J1605_017245</name>
</gene>
<dbReference type="Proteomes" id="UP001159641">
    <property type="component" value="Unassembled WGS sequence"/>
</dbReference>
<feature type="region of interest" description="Disordered" evidence="1">
    <location>
        <begin position="100"/>
        <end position="276"/>
    </location>
</feature>
<proteinExistence type="predicted"/>
<name>A0AB34HYR2_ESCRO</name>
<organism evidence="2 3">
    <name type="scientific">Eschrichtius robustus</name>
    <name type="common">California gray whale</name>
    <name type="synonym">Eschrichtius gibbosus</name>
    <dbReference type="NCBI Taxonomy" id="9764"/>
    <lineage>
        <taxon>Eukaryota</taxon>
        <taxon>Metazoa</taxon>
        <taxon>Chordata</taxon>
        <taxon>Craniata</taxon>
        <taxon>Vertebrata</taxon>
        <taxon>Euteleostomi</taxon>
        <taxon>Mammalia</taxon>
        <taxon>Eutheria</taxon>
        <taxon>Laurasiatheria</taxon>
        <taxon>Artiodactyla</taxon>
        <taxon>Whippomorpha</taxon>
        <taxon>Cetacea</taxon>
        <taxon>Mysticeti</taxon>
        <taxon>Eschrichtiidae</taxon>
        <taxon>Eschrichtius</taxon>
    </lineage>
</organism>
<evidence type="ECO:0000313" key="2">
    <source>
        <dbReference type="EMBL" id="KAJ8797513.1"/>
    </source>
</evidence>
<accession>A0AB34HYR2</accession>
<comment type="caution">
    <text evidence="2">The sequence shown here is derived from an EMBL/GenBank/DDBJ whole genome shotgun (WGS) entry which is preliminary data.</text>
</comment>
<sequence length="276" mass="29460">MTTGENVVQEEGPGHHVQSGAHQQHLRPAQLLTQCPAHDTHSVDIHPLNEIQGLVLALPPTMTLGNSWNHLTPFVQEYAEMYPVMRAHGSPHGFRPGLAPHQPEEPWGGYGTSRAERVGRQRGRQRRPEPARTRGPTQEARAAVPGLIATPRDPAKRRHGRMGRLSQVPRAPLDESSPGREMTPRTLLRTARAGACGDSRGRLSSSTPGARPQPGRPAPLTGPAPAARSSGPSLAAHSPTRRAAAAAIAIAQPGRALPGSGGFCFRGAVRPRPRPT</sequence>
<dbReference type="EMBL" id="JAIQCJ010000212">
    <property type="protein sequence ID" value="KAJ8797513.1"/>
    <property type="molecule type" value="Genomic_DNA"/>
</dbReference>
<feature type="region of interest" description="Disordered" evidence="1">
    <location>
        <begin position="1"/>
        <end position="25"/>
    </location>
</feature>
<reference evidence="2 3" key="1">
    <citation type="submission" date="2022-11" db="EMBL/GenBank/DDBJ databases">
        <title>Whole genome sequence of Eschrichtius robustus ER-17-0199.</title>
        <authorList>
            <person name="Bruniche-Olsen A."/>
            <person name="Black A.N."/>
            <person name="Fields C.J."/>
            <person name="Walden K."/>
            <person name="Dewoody J.A."/>
        </authorList>
    </citation>
    <scope>NUCLEOTIDE SEQUENCE [LARGE SCALE GENOMIC DNA]</scope>
    <source>
        <strain evidence="2">ER-17-0199</strain>
        <tissue evidence="2">Blubber</tissue>
    </source>
</reference>